<evidence type="ECO:0000313" key="3">
    <source>
        <dbReference type="Proteomes" id="UP000176631"/>
    </source>
</evidence>
<dbReference type="SUPFAM" id="SSF52540">
    <property type="entry name" value="P-loop containing nucleoside triphosphate hydrolases"/>
    <property type="match status" value="1"/>
</dbReference>
<dbReference type="Pfam" id="PF13521">
    <property type="entry name" value="AAA_28"/>
    <property type="match status" value="1"/>
</dbReference>
<sequence length="177" mass="20409">MQLVDTNWYVVTGGPGSGKTKTIEYLAFLGYSTVSEAARKLVDLEMSKGKTVEEVRRNEKRFQRKVLAMKVDVEEKIPPGQITFFDRGIPDSLAYYRLSNMDEAEVVNASKRKYKGVFFLDSLPYEKDYARIEDEKTAKKLHQLLYTAYTRFGYKVIKVPVMPIDKRAKFILSKISK</sequence>
<dbReference type="Gene3D" id="3.40.50.300">
    <property type="entry name" value="P-loop containing nucleotide triphosphate hydrolases"/>
    <property type="match status" value="1"/>
</dbReference>
<feature type="domain" description="NadR/Ttd14 AAA" evidence="1">
    <location>
        <begin position="9"/>
        <end position="166"/>
    </location>
</feature>
<organism evidence="2 3">
    <name type="scientific">Candidatus Woykebacteria bacterium RBG_13_40_15</name>
    <dbReference type="NCBI Taxonomy" id="1802593"/>
    <lineage>
        <taxon>Bacteria</taxon>
        <taxon>Candidatus Woykeibacteriota</taxon>
    </lineage>
</organism>
<dbReference type="AlphaFoldDB" id="A0A1G1W9I0"/>
<proteinExistence type="predicted"/>
<protein>
    <recommendedName>
        <fullName evidence="1">NadR/Ttd14 AAA domain-containing protein</fullName>
    </recommendedName>
</protein>
<dbReference type="InterPro" id="IPR027417">
    <property type="entry name" value="P-loop_NTPase"/>
</dbReference>
<comment type="caution">
    <text evidence="2">The sequence shown here is derived from an EMBL/GenBank/DDBJ whole genome shotgun (WGS) entry which is preliminary data.</text>
</comment>
<dbReference type="EMBL" id="MHCP01000014">
    <property type="protein sequence ID" value="OGY24333.1"/>
    <property type="molecule type" value="Genomic_DNA"/>
</dbReference>
<dbReference type="STRING" id="1802593.A2172_00515"/>
<name>A0A1G1W9I0_9BACT</name>
<accession>A0A1G1W9I0</accession>
<evidence type="ECO:0000313" key="2">
    <source>
        <dbReference type="EMBL" id="OGY24333.1"/>
    </source>
</evidence>
<gene>
    <name evidence="2" type="ORF">A2172_00515</name>
</gene>
<evidence type="ECO:0000259" key="1">
    <source>
        <dbReference type="Pfam" id="PF13521"/>
    </source>
</evidence>
<dbReference type="InterPro" id="IPR038727">
    <property type="entry name" value="NadR/Ttd14_AAA_dom"/>
</dbReference>
<reference evidence="2 3" key="1">
    <citation type="journal article" date="2016" name="Nat. Commun.">
        <title>Thousands of microbial genomes shed light on interconnected biogeochemical processes in an aquifer system.</title>
        <authorList>
            <person name="Anantharaman K."/>
            <person name="Brown C.T."/>
            <person name="Hug L.A."/>
            <person name="Sharon I."/>
            <person name="Castelle C.J."/>
            <person name="Probst A.J."/>
            <person name="Thomas B.C."/>
            <person name="Singh A."/>
            <person name="Wilkins M.J."/>
            <person name="Karaoz U."/>
            <person name="Brodie E.L."/>
            <person name="Williams K.H."/>
            <person name="Hubbard S.S."/>
            <person name="Banfield J.F."/>
        </authorList>
    </citation>
    <scope>NUCLEOTIDE SEQUENCE [LARGE SCALE GENOMIC DNA]</scope>
</reference>
<dbReference type="Proteomes" id="UP000176631">
    <property type="component" value="Unassembled WGS sequence"/>
</dbReference>